<dbReference type="RefSeq" id="WP_386407722.1">
    <property type="nucleotide sequence ID" value="NZ_JBHTJH010000008.1"/>
</dbReference>
<organism evidence="1 2">
    <name type="scientific">Sungkyunkwania multivorans</name>
    <dbReference type="NCBI Taxonomy" id="1173618"/>
    <lineage>
        <taxon>Bacteria</taxon>
        <taxon>Pseudomonadati</taxon>
        <taxon>Bacteroidota</taxon>
        <taxon>Flavobacteriia</taxon>
        <taxon>Flavobacteriales</taxon>
        <taxon>Flavobacteriaceae</taxon>
        <taxon>Sungkyunkwania</taxon>
    </lineage>
</organism>
<protein>
    <recommendedName>
        <fullName evidence="3">DUF4252 domain-containing protein</fullName>
    </recommendedName>
</protein>
<reference evidence="2" key="1">
    <citation type="journal article" date="2019" name="Int. J. Syst. Evol. Microbiol.">
        <title>The Global Catalogue of Microorganisms (GCM) 10K type strain sequencing project: providing services to taxonomists for standard genome sequencing and annotation.</title>
        <authorList>
            <consortium name="The Broad Institute Genomics Platform"/>
            <consortium name="The Broad Institute Genome Sequencing Center for Infectious Disease"/>
            <person name="Wu L."/>
            <person name="Ma J."/>
        </authorList>
    </citation>
    <scope>NUCLEOTIDE SEQUENCE [LARGE SCALE GENOMIC DNA]</scope>
    <source>
        <strain evidence="2">CCUG 62952</strain>
    </source>
</reference>
<evidence type="ECO:0008006" key="3">
    <source>
        <dbReference type="Google" id="ProtNLM"/>
    </source>
</evidence>
<evidence type="ECO:0000313" key="1">
    <source>
        <dbReference type="EMBL" id="MFD0862538.1"/>
    </source>
</evidence>
<comment type="caution">
    <text evidence="1">The sequence shown here is derived from an EMBL/GenBank/DDBJ whole genome shotgun (WGS) entry which is preliminary data.</text>
</comment>
<sequence>MKKTLVTFLILFYSLVINAQENILLTELNKIDAGDNQVFHIIKNPISNLEENDLIQNLKKKLKSELNTIYSCMDSYANSKELKLNENETSELKRRIEHISSEFYKSKKYALVKTSGGIAPIYGVGMDTILNKKVAIVYLGGDCSMTEIDIRWDEITSIFNEKMKSLLSK</sequence>
<keyword evidence="2" id="KW-1185">Reference proteome</keyword>
<evidence type="ECO:0000313" key="2">
    <source>
        <dbReference type="Proteomes" id="UP001596978"/>
    </source>
</evidence>
<name>A0ABW3CXY2_9FLAO</name>
<dbReference type="EMBL" id="JBHTJH010000008">
    <property type="protein sequence ID" value="MFD0862538.1"/>
    <property type="molecule type" value="Genomic_DNA"/>
</dbReference>
<dbReference type="Proteomes" id="UP001596978">
    <property type="component" value="Unassembled WGS sequence"/>
</dbReference>
<proteinExistence type="predicted"/>
<accession>A0ABW3CXY2</accession>
<gene>
    <name evidence="1" type="ORF">ACFQ1M_10000</name>
</gene>